<proteinExistence type="inferred from homology"/>
<sequence length="366" mass="42592">MSDDEVDLELIALLRQHLQGKLTLDDEPETGVLESAEYVYNNSIDVALDMRSCKNAAAVIYAQMQQKDYSPATWSSHELHPKTKDESTVAFIFTMDLLNFSFWSERPEESRFAVEYRGKRWTGYWSLVAALQRALDEGIPITDSHFWQDEEECTLDVLKQVFRSCTDEEMPLLEERLACLREAGTVLYEKYECDITNLIFDAKGSAARLVNLLAQDFKCFRDEHQYEGRKKPVRILKRAQILVADIWACFEGKDYGEFRDIDKITMFADYRIPQILNSMGCLQYSPLLDLAVREKKMIASGDNREVQLRACSIWCVELIRREILKNYPDAHINAILIDFFLYDTIKETESEGKETVPHHRTRSIWY</sequence>
<evidence type="ECO:0000256" key="1">
    <source>
        <dbReference type="ARBA" id="ARBA00022801"/>
    </source>
</evidence>
<dbReference type="EMBL" id="MU865097">
    <property type="protein sequence ID" value="KAK4457789.1"/>
    <property type="molecule type" value="Genomic_DNA"/>
</dbReference>
<reference evidence="7" key="2">
    <citation type="submission" date="2023-06" db="EMBL/GenBank/DDBJ databases">
        <authorList>
            <consortium name="Lawrence Berkeley National Laboratory"/>
            <person name="Mondo S.J."/>
            <person name="Hensen N."/>
            <person name="Bonometti L."/>
            <person name="Westerberg I."/>
            <person name="Brannstrom I.O."/>
            <person name="Guillou S."/>
            <person name="Cros-Aarteil S."/>
            <person name="Calhoun S."/>
            <person name="Haridas S."/>
            <person name="Kuo A."/>
            <person name="Pangilinan J."/>
            <person name="Riley R."/>
            <person name="Labutti K."/>
            <person name="Andreopoulos B."/>
            <person name="Lipzen A."/>
            <person name="Chen C."/>
            <person name="Yanf M."/>
            <person name="Daum C."/>
            <person name="Ng V."/>
            <person name="Clum A."/>
            <person name="Steindorff A."/>
            <person name="Ohm R."/>
            <person name="Martin F."/>
            <person name="Silar P."/>
            <person name="Natvig D."/>
            <person name="Lalanne C."/>
            <person name="Gautier V."/>
            <person name="Ament-Velasquez S.L."/>
            <person name="Kruys A."/>
            <person name="Hutchinson M.I."/>
            <person name="Powell A.J."/>
            <person name="Barry K."/>
            <person name="Miller A.N."/>
            <person name="Grigoriev I.V."/>
            <person name="Debuchy R."/>
            <person name="Gladieux P."/>
            <person name="Thoren M.H."/>
            <person name="Johannesson H."/>
        </authorList>
    </citation>
    <scope>NUCLEOTIDE SEQUENCE</scope>
    <source>
        <strain evidence="7">PSN324</strain>
    </source>
</reference>
<dbReference type="GO" id="GO:0006400">
    <property type="term" value="P:tRNA modification"/>
    <property type="evidence" value="ECO:0007669"/>
    <property type="project" value="TreeGrafter"/>
</dbReference>
<dbReference type="AlphaFoldDB" id="A0AAV9H9S1"/>
<comment type="caution">
    <text evidence="7">The sequence shown here is derived from an EMBL/GenBank/DDBJ whole genome shotgun (WGS) entry which is preliminary data.</text>
</comment>
<evidence type="ECO:0000256" key="2">
    <source>
        <dbReference type="ARBA" id="ARBA00035119"/>
    </source>
</evidence>
<keyword evidence="8" id="KW-1185">Reference proteome</keyword>
<dbReference type="EC" id="3.2.2.-" evidence="6"/>
<dbReference type="Pfam" id="PF10343">
    <property type="entry name" value="Q_salvage"/>
    <property type="match status" value="1"/>
</dbReference>
<evidence type="ECO:0000256" key="4">
    <source>
        <dbReference type="ARBA" id="ARBA00035393"/>
    </source>
</evidence>
<dbReference type="PANTHER" id="PTHR21314">
    <property type="entry name" value="QUEUOSINE 5'-PHOSPHATE N-GLYCOSYLASE_HYDROLASE-RELATED"/>
    <property type="match status" value="1"/>
</dbReference>
<protein>
    <recommendedName>
        <fullName evidence="3 6">Queuosine 5'-phosphate N-glycosylase/hydrolase</fullName>
        <ecNumber evidence="6">3.2.2.-</ecNumber>
    </recommendedName>
    <alternativeName>
        <fullName evidence="4 6">Queuosine-nucleotide N-glycosylase/hydrolase</fullName>
    </alternativeName>
</protein>
<dbReference type="InterPro" id="IPR019438">
    <property type="entry name" value="Q_salvage"/>
</dbReference>
<evidence type="ECO:0000256" key="3">
    <source>
        <dbReference type="ARBA" id="ARBA00035306"/>
    </source>
</evidence>
<comment type="similarity">
    <text evidence="2 6">Belongs to the QNG1 protein family.</text>
</comment>
<name>A0AAV9H9S1_9PEZI</name>
<evidence type="ECO:0000256" key="5">
    <source>
        <dbReference type="ARBA" id="ARBA00048204"/>
    </source>
</evidence>
<comment type="catalytic activity">
    <reaction evidence="5 6">
        <text>queuosine 5'-phosphate + H2O = queuine + D-ribose 5-phosphate</text>
        <dbReference type="Rhea" id="RHEA:75387"/>
        <dbReference type="ChEBI" id="CHEBI:15377"/>
        <dbReference type="ChEBI" id="CHEBI:17433"/>
        <dbReference type="ChEBI" id="CHEBI:78346"/>
        <dbReference type="ChEBI" id="CHEBI:194371"/>
    </reaction>
    <physiologicalReaction direction="left-to-right" evidence="5 6">
        <dbReference type="Rhea" id="RHEA:75388"/>
    </physiologicalReaction>
</comment>
<dbReference type="Proteomes" id="UP001321749">
    <property type="component" value="Unassembled WGS sequence"/>
</dbReference>
<evidence type="ECO:0000256" key="6">
    <source>
        <dbReference type="RuleBase" id="RU365002"/>
    </source>
</evidence>
<organism evidence="7 8">
    <name type="scientific">Cladorrhinum samala</name>
    <dbReference type="NCBI Taxonomy" id="585594"/>
    <lineage>
        <taxon>Eukaryota</taxon>
        <taxon>Fungi</taxon>
        <taxon>Dikarya</taxon>
        <taxon>Ascomycota</taxon>
        <taxon>Pezizomycotina</taxon>
        <taxon>Sordariomycetes</taxon>
        <taxon>Sordariomycetidae</taxon>
        <taxon>Sordariales</taxon>
        <taxon>Podosporaceae</taxon>
        <taxon>Cladorrhinum</taxon>
    </lineage>
</organism>
<reference evidence="7" key="1">
    <citation type="journal article" date="2023" name="Mol. Phylogenet. Evol.">
        <title>Genome-scale phylogeny and comparative genomics of the fungal order Sordariales.</title>
        <authorList>
            <person name="Hensen N."/>
            <person name="Bonometti L."/>
            <person name="Westerberg I."/>
            <person name="Brannstrom I.O."/>
            <person name="Guillou S."/>
            <person name="Cros-Aarteil S."/>
            <person name="Calhoun S."/>
            <person name="Haridas S."/>
            <person name="Kuo A."/>
            <person name="Mondo S."/>
            <person name="Pangilinan J."/>
            <person name="Riley R."/>
            <person name="LaButti K."/>
            <person name="Andreopoulos B."/>
            <person name="Lipzen A."/>
            <person name="Chen C."/>
            <person name="Yan M."/>
            <person name="Daum C."/>
            <person name="Ng V."/>
            <person name="Clum A."/>
            <person name="Steindorff A."/>
            <person name="Ohm R.A."/>
            <person name="Martin F."/>
            <person name="Silar P."/>
            <person name="Natvig D.O."/>
            <person name="Lalanne C."/>
            <person name="Gautier V."/>
            <person name="Ament-Velasquez S.L."/>
            <person name="Kruys A."/>
            <person name="Hutchinson M.I."/>
            <person name="Powell A.J."/>
            <person name="Barry K."/>
            <person name="Miller A.N."/>
            <person name="Grigoriev I.V."/>
            <person name="Debuchy R."/>
            <person name="Gladieux P."/>
            <person name="Hiltunen Thoren M."/>
            <person name="Johannesson H."/>
        </authorList>
    </citation>
    <scope>NUCLEOTIDE SEQUENCE</scope>
    <source>
        <strain evidence="7">PSN324</strain>
    </source>
</reference>
<comment type="function">
    <text evidence="6">Catalyzes the hydrolysis of queuosine 5'-phosphate, releasing the nucleobase queuine (q). Is required for salvage of queuine from exogenous queuosine (Q) that is imported and then converted to queuosine 5'-phosphate intracellularly.</text>
</comment>
<evidence type="ECO:0000313" key="7">
    <source>
        <dbReference type="EMBL" id="KAK4457789.1"/>
    </source>
</evidence>
<accession>A0AAV9H9S1</accession>
<keyword evidence="1 6" id="KW-0378">Hydrolase</keyword>
<dbReference type="PANTHER" id="PTHR21314:SF0">
    <property type="entry name" value="QUEUOSINE 5'-PHOSPHATE N-GLYCOSYLASE_HYDROLASE"/>
    <property type="match status" value="1"/>
</dbReference>
<dbReference type="GO" id="GO:0016787">
    <property type="term" value="F:hydrolase activity"/>
    <property type="evidence" value="ECO:0007669"/>
    <property type="project" value="UniProtKB-KW"/>
</dbReference>
<evidence type="ECO:0000313" key="8">
    <source>
        <dbReference type="Proteomes" id="UP001321749"/>
    </source>
</evidence>
<gene>
    <name evidence="7" type="ORF">QBC42DRAFT_235540</name>
</gene>